<dbReference type="Pfam" id="PF24460">
    <property type="entry name" value="DUF7575"/>
    <property type="match status" value="1"/>
</dbReference>
<dbReference type="RefSeq" id="WP_340603553.1">
    <property type="nucleotide sequence ID" value="NZ_JBBMXV010000002.1"/>
</dbReference>
<evidence type="ECO:0000313" key="4">
    <source>
        <dbReference type="Proteomes" id="UP001596312"/>
    </source>
</evidence>
<protein>
    <submittedName>
        <fullName evidence="3">Zinc ribbon domain-containing protein</fullName>
    </submittedName>
</protein>
<comment type="caution">
    <text evidence="3">The sequence shown here is derived from an EMBL/GenBank/DDBJ whole genome shotgun (WGS) entry which is preliminary data.</text>
</comment>
<organism evidence="3 4">
    <name type="scientific">Halalkalicoccus tibetensis</name>
    <dbReference type="NCBI Taxonomy" id="175632"/>
    <lineage>
        <taxon>Archaea</taxon>
        <taxon>Methanobacteriati</taxon>
        <taxon>Methanobacteriota</taxon>
        <taxon>Stenosarchaea group</taxon>
        <taxon>Halobacteria</taxon>
        <taxon>Halobacteriales</taxon>
        <taxon>Halococcaceae</taxon>
        <taxon>Halalkalicoccus</taxon>
    </lineage>
</organism>
<keyword evidence="4" id="KW-1185">Reference proteome</keyword>
<keyword evidence="1" id="KW-1133">Transmembrane helix</keyword>
<dbReference type="InterPro" id="IPR055997">
    <property type="entry name" value="DUF7575"/>
</dbReference>
<evidence type="ECO:0000259" key="2">
    <source>
        <dbReference type="Pfam" id="PF24460"/>
    </source>
</evidence>
<dbReference type="AlphaFoldDB" id="A0ABD5V802"/>
<evidence type="ECO:0000256" key="1">
    <source>
        <dbReference type="SAM" id="Phobius"/>
    </source>
</evidence>
<gene>
    <name evidence="3" type="ORF">ACFQGH_07455</name>
</gene>
<reference evidence="3 4" key="1">
    <citation type="journal article" date="2019" name="Int. J. Syst. Evol. Microbiol.">
        <title>The Global Catalogue of Microorganisms (GCM) 10K type strain sequencing project: providing services to taxonomists for standard genome sequencing and annotation.</title>
        <authorList>
            <consortium name="The Broad Institute Genomics Platform"/>
            <consortium name="The Broad Institute Genome Sequencing Center for Infectious Disease"/>
            <person name="Wu L."/>
            <person name="Ma J."/>
        </authorList>
    </citation>
    <scope>NUCLEOTIDE SEQUENCE [LARGE SCALE GENOMIC DNA]</scope>
    <source>
        <strain evidence="3 4">CGMCC 1.3240</strain>
    </source>
</reference>
<sequence>MSGGSHKRPWLAALFAVLVPGLGHVYLQAWLRALLWFWMAVLSFVLFVPEELVDGVGSVGDAMALSTELPIEAQIALFVVIAISAADAYWQATQTRQRVTGQRCPHCGREIDDLELEFCHWCTEPLPGADAEADKPEPTSR</sequence>
<evidence type="ECO:0000313" key="3">
    <source>
        <dbReference type="EMBL" id="MFC6905039.1"/>
    </source>
</evidence>
<feature type="transmembrane region" description="Helical" evidence="1">
    <location>
        <begin position="33"/>
        <end position="49"/>
    </location>
</feature>
<dbReference type="EMBL" id="JBHSXQ010000002">
    <property type="protein sequence ID" value="MFC6905039.1"/>
    <property type="molecule type" value="Genomic_DNA"/>
</dbReference>
<dbReference type="Proteomes" id="UP001596312">
    <property type="component" value="Unassembled WGS sequence"/>
</dbReference>
<name>A0ABD5V802_9EURY</name>
<feature type="transmembrane region" description="Helical" evidence="1">
    <location>
        <begin position="69"/>
        <end position="90"/>
    </location>
</feature>
<accession>A0ABD5V802</accession>
<keyword evidence="1" id="KW-0472">Membrane</keyword>
<feature type="domain" description="DUF7575" evidence="2">
    <location>
        <begin position="101"/>
        <end position="127"/>
    </location>
</feature>
<proteinExistence type="predicted"/>
<keyword evidence="1" id="KW-0812">Transmembrane</keyword>